<evidence type="ECO:0000313" key="4">
    <source>
        <dbReference type="EMBL" id="GAA3733660.1"/>
    </source>
</evidence>
<reference evidence="5" key="1">
    <citation type="journal article" date="2019" name="Int. J. Syst. Evol. Microbiol.">
        <title>The Global Catalogue of Microorganisms (GCM) 10K type strain sequencing project: providing services to taxonomists for standard genome sequencing and annotation.</title>
        <authorList>
            <consortium name="The Broad Institute Genomics Platform"/>
            <consortium name="The Broad Institute Genome Sequencing Center for Infectious Disease"/>
            <person name="Wu L."/>
            <person name="Ma J."/>
        </authorList>
    </citation>
    <scope>NUCLEOTIDE SEQUENCE [LARGE SCALE GENOMIC DNA]</scope>
    <source>
        <strain evidence="5">JCM 30846</strain>
    </source>
</reference>
<feature type="domain" description="CAAX prenyl protease 2/Lysostaphin resistance protein A-like" evidence="3">
    <location>
        <begin position="158"/>
        <end position="260"/>
    </location>
</feature>
<feature type="transmembrane region" description="Helical" evidence="2">
    <location>
        <begin position="279"/>
        <end position="297"/>
    </location>
</feature>
<keyword evidence="5" id="KW-1185">Reference proteome</keyword>
<evidence type="ECO:0000313" key="5">
    <source>
        <dbReference type="Proteomes" id="UP001499884"/>
    </source>
</evidence>
<dbReference type="EMBL" id="BAABEP010000021">
    <property type="protein sequence ID" value="GAA3733660.1"/>
    <property type="molecule type" value="Genomic_DNA"/>
</dbReference>
<dbReference type="InterPro" id="IPR003675">
    <property type="entry name" value="Rce1/LyrA-like_dom"/>
</dbReference>
<protein>
    <submittedName>
        <fullName evidence="4">Type II CAAX endopeptidase family protein</fullName>
    </submittedName>
</protein>
<feature type="transmembrane region" description="Helical" evidence="2">
    <location>
        <begin position="151"/>
        <end position="171"/>
    </location>
</feature>
<dbReference type="Pfam" id="PF02517">
    <property type="entry name" value="Rce1-like"/>
    <property type="match status" value="1"/>
</dbReference>
<gene>
    <name evidence="4" type="ORF">GCM10023082_33790</name>
</gene>
<feature type="transmembrane region" description="Helical" evidence="2">
    <location>
        <begin position="225"/>
        <end position="242"/>
    </location>
</feature>
<comment type="caution">
    <text evidence="4">The sequence shown here is derived from an EMBL/GenBank/DDBJ whole genome shotgun (WGS) entry which is preliminary data.</text>
</comment>
<feature type="transmembrane region" description="Helical" evidence="2">
    <location>
        <begin position="77"/>
        <end position="99"/>
    </location>
</feature>
<dbReference type="InterPro" id="IPR042150">
    <property type="entry name" value="MmRce1-like"/>
</dbReference>
<dbReference type="RefSeq" id="WP_345647573.1">
    <property type="nucleotide sequence ID" value="NZ_BAABEP010000021.1"/>
</dbReference>
<feature type="transmembrane region" description="Helical" evidence="2">
    <location>
        <begin position="191"/>
        <end position="210"/>
    </location>
</feature>
<organism evidence="4 5">
    <name type="scientific">Streptomyces tremellae</name>
    <dbReference type="NCBI Taxonomy" id="1124239"/>
    <lineage>
        <taxon>Bacteria</taxon>
        <taxon>Bacillati</taxon>
        <taxon>Actinomycetota</taxon>
        <taxon>Actinomycetes</taxon>
        <taxon>Kitasatosporales</taxon>
        <taxon>Streptomycetaceae</taxon>
        <taxon>Streptomyces</taxon>
    </lineage>
</organism>
<keyword evidence="2" id="KW-1133">Transmembrane helix</keyword>
<evidence type="ECO:0000259" key="3">
    <source>
        <dbReference type="Pfam" id="PF02517"/>
    </source>
</evidence>
<name>A0ABP7F8W7_9ACTN</name>
<dbReference type="PANTHER" id="PTHR35797">
    <property type="entry name" value="PROTEASE-RELATED"/>
    <property type="match status" value="1"/>
</dbReference>
<feature type="region of interest" description="Disordered" evidence="1">
    <location>
        <begin position="1"/>
        <end position="29"/>
    </location>
</feature>
<accession>A0ABP7F8W7</accession>
<keyword evidence="2" id="KW-0472">Membrane</keyword>
<feature type="transmembrane region" description="Helical" evidence="2">
    <location>
        <begin position="120"/>
        <end position="145"/>
    </location>
</feature>
<feature type="transmembrane region" description="Helical" evidence="2">
    <location>
        <begin position="249"/>
        <end position="267"/>
    </location>
</feature>
<evidence type="ECO:0000256" key="1">
    <source>
        <dbReference type="SAM" id="MobiDB-lite"/>
    </source>
</evidence>
<feature type="transmembrane region" description="Helical" evidence="2">
    <location>
        <begin position="37"/>
        <end position="57"/>
    </location>
</feature>
<keyword evidence="2" id="KW-0812">Transmembrane</keyword>
<dbReference type="PANTHER" id="PTHR35797:SF1">
    <property type="entry name" value="PROTEASE"/>
    <property type="match status" value="1"/>
</dbReference>
<sequence length="312" mass="33500">MSIHPPAGIETHPLDTTRQPGPGSPAGLRGALRRTPLTWFFVLTYGLSWLAWTPYVLSENGLGLWHFSFPVIGGSTQLLGVLPGAYLGPITSALLVTGVTEGRAGLRVWRRRMTNFRAGAGWYVLVLLAVPAVLTAASAALVGSVPLAPSAALLAAYLPGLLLQMVTTGLAEEPGWREFAMPRMQSRHSPARASLVVGVLWGVWHLPLFLTEWGGWPHVDPTRPLEFVATTIAFSYVMTWVFNRSGESMPLVMLLHTGVNNFFSLAFRPMFPSLPTSAITHAFLIASVAAALVLLLATRGRLGKPAPVLAGP</sequence>
<dbReference type="Proteomes" id="UP001499884">
    <property type="component" value="Unassembled WGS sequence"/>
</dbReference>
<proteinExistence type="predicted"/>
<evidence type="ECO:0000256" key="2">
    <source>
        <dbReference type="SAM" id="Phobius"/>
    </source>
</evidence>